<gene>
    <name evidence="3" type="primary">HaOG202209</name>
    <name evidence="3" type="ORF">B5X24_HaOG202209</name>
</gene>
<accession>A0A2W1C086</accession>
<dbReference type="PANTHER" id="PTHR41967">
    <property type="entry name" value="FI19406P1-RELATED"/>
    <property type="match status" value="1"/>
</dbReference>
<evidence type="ECO:0000259" key="2">
    <source>
        <dbReference type="Pfam" id="PF15995"/>
    </source>
</evidence>
<dbReference type="Pfam" id="PF15995">
    <property type="entry name" value="DUF4771"/>
    <property type="match status" value="1"/>
</dbReference>
<dbReference type="PANTHER" id="PTHR41967:SF6">
    <property type="entry name" value="FI19406P1-RELATED"/>
    <property type="match status" value="1"/>
</dbReference>
<organism evidence="3 4">
    <name type="scientific">Helicoverpa armigera</name>
    <name type="common">Cotton bollworm</name>
    <name type="synonym">Heliothis armigera</name>
    <dbReference type="NCBI Taxonomy" id="29058"/>
    <lineage>
        <taxon>Eukaryota</taxon>
        <taxon>Metazoa</taxon>
        <taxon>Ecdysozoa</taxon>
        <taxon>Arthropoda</taxon>
        <taxon>Hexapoda</taxon>
        <taxon>Insecta</taxon>
        <taxon>Pterygota</taxon>
        <taxon>Neoptera</taxon>
        <taxon>Endopterygota</taxon>
        <taxon>Lepidoptera</taxon>
        <taxon>Glossata</taxon>
        <taxon>Ditrysia</taxon>
        <taxon>Noctuoidea</taxon>
        <taxon>Noctuidae</taxon>
        <taxon>Heliothinae</taxon>
        <taxon>Helicoverpa</taxon>
    </lineage>
</organism>
<protein>
    <recommendedName>
        <fullName evidence="2">DUF4771 domain-containing protein</fullName>
    </recommendedName>
</protein>
<dbReference type="OrthoDB" id="289250at2759"/>
<dbReference type="EMBL" id="KZ149904">
    <property type="protein sequence ID" value="PZC78386.1"/>
    <property type="molecule type" value="Genomic_DNA"/>
</dbReference>
<evidence type="ECO:0000313" key="3">
    <source>
        <dbReference type="EMBL" id="PZC78386.1"/>
    </source>
</evidence>
<name>A0A2W1C086_HELAM</name>
<evidence type="ECO:0000313" key="4">
    <source>
        <dbReference type="Proteomes" id="UP000249218"/>
    </source>
</evidence>
<dbReference type="Proteomes" id="UP000249218">
    <property type="component" value="Unassembled WGS sequence"/>
</dbReference>
<dbReference type="AlphaFoldDB" id="A0A2W1C086"/>
<dbReference type="InterPro" id="IPR031936">
    <property type="entry name" value="DUF4771"/>
</dbReference>
<sequence length="650" mass="76611">MGKFVMPPVQEILTKKTIYGPKKDPIWVTLEKEMLENINKKPYNERVGKWLRFLKDLKYHHFCEANRKEKRLKREAGPRWYVELSSQQKTVLSHLKEDIHQDLLEDVPRRMRKALSDLGISLKIPKKVLMDAMVECIEDPGLFFWKLYTTIYKISPTELRKKYDNDAMIMMSCLVFIDINECIETLNEITQTEKSATPAPKKKKKKPPQPDGKYGEYLQKFHVPFFATRSPKEKETKPKPLGYKFKLRSEESYENLCKSTTFLEKRMERSKKEKQTERNTNYKFWEPPSTLRNNDPKMVAYVNKLRMLKKKARARFESPYKNVQYLITGVAFTGGRPHYLLANVSLLPTGYVAINEGITISNNEAVTHIDGYWKYPNEDEEKCDSTCDCITKWEPTVMDYLKDSKCKCGHLYDFYNASAKNKEKYFYPPTRHGPFWFDRAKIYQLDPIEDFIRDTFNEAMKSNETTPEPSEPCLNAFGLKESELLAAFLADLSDSPLLIPHLPEANLLNNLQGWARSRVKGKMSPKKHRRLQLQSQRRWLDLKHMDFRARACRIPFSLKQLAHMNWSHRHLIQQLFDVLIEDFITRNRIKQVEQTRLWWSTMKYDHYPGKPFLDIFFTYMPGRMKDTHLINPYSAELTPKWGAKTCPLGN</sequence>
<proteinExistence type="predicted"/>
<reference evidence="3 4" key="1">
    <citation type="journal article" date="2017" name="BMC Biol.">
        <title>Genomic innovations, transcriptional plasticity and gene loss underlying the evolution and divergence of two highly polyphagous and invasive Helicoverpa pest species.</title>
        <authorList>
            <person name="Pearce S.L."/>
            <person name="Clarke D.F."/>
            <person name="East P.D."/>
            <person name="Elfekih S."/>
            <person name="Gordon K.H."/>
            <person name="Jermiin L.S."/>
            <person name="McGaughran A."/>
            <person name="Oakeshott J.G."/>
            <person name="Papanikolaou A."/>
            <person name="Perera O.P."/>
            <person name="Rane R.V."/>
            <person name="Richards S."/>
            <person name="Tay W.T."/>
            <person name="Walsh T.K."/>
            <person name="Anderson A."/>
            <person name="Anderson C.J."/>
            <person name="Asgari S."/>
            <person name="Board P.G."/>
            <person name="Bretschneider A."/>
            <person name="Campbell P.M."/>
            <person name="Chertemps T."/>
            <person name="Christeller J.T."/>
            <person name="Coppin C.W."/>
            <person name="Downes S.J."/>
            <person name="Duan G."/>
            <person name="Farnsworth C.A."/>
            <person name="Good R.T."/>
            <person name="Han L.B."/>
            <person name="Han Y.C."/>
            <person name="Hatje K."/>
            <person name="Horne I."/>
            <person name="Huang Y.P."/>
            <person name="Hughes D.S."/>
            <person name="Jacquin-Joly E."/>
            <person name="James W."/>
            <person name="Jhangiani S."/>
            <person name="Kollmar M."/>
            <person name="Kuwar S.S."/>
            <person name="Li S."/>
            <person name="Liu N.Y."/>
            <person name="Maibeche M.T."/>
            <person name="Miller J.R."/>
            <person name="Montagne N."/>
            <person name="Perry T."/>
            <person name="Qu J."/>
            <person name="Song S.V."/>
            <person name="Sutton G.G."/>
            <person name="Vogel H."/>
            <person name="Walenz B.P."/>
            <person name="Xu W."/>
            <person name="Zhang H.J."/>
            <person name="Zou Z."/>
            <person name="Batterham P."/>
            <person name="Edwards O.R."/>
            <person name="Feyereisen R."/>
            <person name="Gibbs R.A."/>
            <person name="Heckel D.G."/>
            <person name="McGrath A."/>
            <person name="Robin C."/>
            <person name="Scherer S.E."/>
            <person name="Worley K.C."/>
            <person name="Wu Y.D."/>
        </authorList>
    </citation>
    <scope>NUCLEOTIDE SEQUENCE [LARGE SCALE GENOMIC DNA]</scope>
    <source>
        <strain evidence="3">Harm_GR_Male_#8</strain>
        <tissue evidence="3">Whole organism</tissue>
    </source>
</reference>
<keyword evidence="4" id="KW-1185">Reference proteome</keyword>
<evidence type="ECO:0000256" key="1">
    <source>
        <dbReference type="SAM" id="MobiDB-lite"/>
    </source>
</evidence>
<feature type="region of interest" description="Disordered" evidence="1">
    <location>
        <begin position="193"/>
        <end position="215"/>
    </location>
</feature>
<feature type="domain" description="DUF4771" evidence="2">
    <location>
        <begin position="490"/>
        <end position="626"/>
    </location>
</feature>